<name>A0A1V0SCP4_9VIRU</name>
<dbReference type="GO" id="GO:0006529">
    <property type="term" value="P:asparagine biosynthetic process"/>
    <property type="evidence" value="ECO:0007669"/>
    <property type="project" value="UniProtKB-KW"/>
</dbReference>
<dbReference type="PIRSF" id="PIRSF001589">
    <property type="entry name" value="Asn_synthetase_glu-h"/>
    <property type="match status" value="1"/>
</dbReference>
<evidence type="ECO:0000256" key="11">
    <source>
        <dbReference type="PIRSR" id="PIRSR001589-1"/>
    </source>
</evidence>
<comment type="catalytic activity">
    <reaction evidence="10">
        <text>L-aspartate + L-glutamine + ATP + H2O = L-asparagine + L-glutamate + AMP + diphosphate + H(+)</text>
        <dbReference type="Rhea" id="RHEA:12228"/>
        <dbReference type="ChEBI" id="CHEBI:15377"/>
        <dbReference type="ChEBI" id="CHEBI:15378"/>
        <dbReference type="ChEBI" id="CHEBI:29985"/>
        <dbReference type="ChEBI" id="CHEBI:29991"/>
        <dbReference type="ChEBI" id="CHEBI:30616"/>
        <dbReference type="ChEBI" id="CHEBI:33019"/>
        <dbReference type="ChEBI" id="CHEBI:58048"/>
        <dbReference type="ChEBI" id="CHEBI:58359"/>
        <dbReference type="ChEBI" id="CHEBI:456215"/>
        <dbReference type="EC" id="6.3.5.4"/>
    </reaction>
</comment>
<evidence type="ECO:0000256" key="9">
    <source>
        <dbReference type="ARBA" id="ARBA00030234"/>
    </source>
</evidence>
<dbReference type="Gene3D" id="3.60.20.10">
    <property type="entry name" value="Glutamine Phosphoribosylpyrophosphate, subunit 1, domain 1"/>
    <property type="match status" value="1"/>
</dbReference>
<dbReference type="SUPFAM" id="SSF52402">
    <property type="entry name" value="Adenine nucleotide alpha hydrolases-like"/>
    <property type="match status" value="1"/>
</dbReference>
<evidence type="ECO:0000256" key="4">
    <source>
        <dbReference type="ARBA" id="ARBA00022605"/>
    </source>
</evidence>
<evidence type="ECO:0000256" key="6">
    <source>
        <dbReference type="ARBA" id="ARBA00022840"/>
    </source>
</evidence>
<keyword evidence="6 12" id="KW-0067">ATP-binding</keyword>
<evidence type="ECO:0000313" key="15">
    <source>
        <dbReference type="EMBL" id="ARF09428.1"/>
    </source>
</evidence>
<feature type="binding site" evidence="12">
    <location>
        <position position="241"/>
    </location>
    <ligand>
        <name>ATP</name>
        <dbReference type="ChEBI" id="CHEBI:30616"/>
    </ligand>
</feature>
<evidence type="ECO:0000256" key="2">
    <source>
        <dbReference type="ARBA" id="ARBA00012737"/>
    </source>
</evidence>
<evidence type="ECO:0000256" key="3">
    <source>
        <dbReference type="ARBA" id="ARBA00022598"/>
    </source>
</evidence>
<evidence type="ECO:0000259" key="14">
    <source>
        <dbReference type="PROSITE" id="PS51278"/>
    </source>
</evidence>
<feature type="active site" description="For GATase activity" evidence="11">
    <location>
        <position position="2"/>
    </location>
</feature>
<evidence type="ECO:0000256" key="13">
    <source>
        <dbReference type="PIRSR" id="PIRSR001589-3"/>
    </source>
</evidence>
<reference evidence="15" key="1">
    <citation type="journal article" date="2017" name="Science">
        <title>Giant viruses with an expanded complement of translation system components.</title>
        <authorList>
            <person name="Schulz F."/>
            <person name="Yutin N."/>
            <person name="Ivanova N.N."/>
            <person name="Ortega D.R."/>
            <person name="Lee T.K."/>
            <person name="Vierheilig J."/>
            <person name="Daims H."/>
            <person name="Horn M."/>
            <person name="Wagner M."/>
            <person name="Jensen G.J."/>
            <person name="Kyrpides N.C."/>
            <person name="Koonin E.V."/>
            <person name="Woyke T."/>
        </authorList>
    </citation>
    <scope>NUCLEOTIDE SEQUENCE</scope>
    <source>
        <strain evidence="15">ILV1</strain>
    </source>
</reference>
<keyword evidence="4 11" id="KW-0028">Amino-acid biosynthesis</keyword>
<feature type="binding site" evidence="12">
    <location>
        <position position="102"/>
    </location>
    <ligand>
        <name>L-glutamine</name>
        <dbReference type="ChEBI" id="CHEBI:58359"/>
    </ligand>
</feature>
<evidence type="ECO:0000256" key="7">
    <source>
        <dbReference type="ARBA" id="ARBA00022888"/>
    </source>
</evidence>
<dbReference type="InterPro" id="IPR029055">
    <property type="entry name" value="Ntn_hydrolases_N"/>
</dbReference>
<feature type="binding site" evidence="12">
    <location>
        <position position="269"/>
    </location>
    <ligand>
        <name>ATP</name>
        <dbReference type="ChEBI" id="CHEBI:30616"/>
    </ligand>
</feature>
<accession>A0A1V0SCP4</accession>
<keyword evidence="8 11" id="KW-0315">Glutamine amidotransferase</keyword>
<dbReference type="GO" id="GO:0004066">
    <property type="term" value="F:asparagine synthase (glutamine-hydrolyzing) activity"/>
    <property type="evidence" value="ECO:0007669"/>
    <property type="project" value="UniProtKB-EC"/>
</dbReference>
<protein>
    <recommendedName>
        <fullName evidence="2">asparagine synthase (glutamine-hydrolyzing)</fullName>
        <ecNumber evidence="2">6.3.5.4</ecNumber>
    </recommendedName>
    <alternativeName>
        <fullName evidence="9">Glutamine-dependent asparagine synthetase</fullName>
    </alternativeName>
</protein>
<dbReference type="SUPFAM" id="SSF56235">
    <property type="entry name" value="N-terminal nucleophile aminohydrolases (Ntn hydrolases)"/>
    <property type="match status" value="1"/>
</dbReference>
<dbReference type="InterPro" id="IPR014729">
    <property type="entry name" value="Rossmann-like_a/b/a_fold"/>
</dbReference>
<organism evidence="15">
    <name type="scientific">Indivirus ILV1</name>
    <dbReference type="NCBI Taxonomy" id="1977633"/>
    <lineage>
        <taxon>Viruses</taxon>
        <taxon>Varidnaviria</taxon>
        <taxon>Bamfordvirae</taxon>
        <taxon>Nucleocytoviricota</taxon>
        <taxon>Megaviricetes</taxon>
        <taxon>Imitervirales</taxon>
        <taxon>Mimiviridae</taxon>
        <taxon>Klosneuvirinae</taxon>
        <taxon>Indivirus</taxon>
    </lineage>
</organism>
<keyword evidence="5 12" id="KW-0547">Nucleotide-binding</keyword>
<feature type="domain" description="Glutamine amidotransferase type-2" evidence="14">
    <location>
        <begin position="2"/>
        <end position="192"/>
    </location>
</feature>
<dbReference type="PROSITE" id="PS51278">
    <property type="entry name" value="GATASE_TYPE_2"/>
    <property type="match status" value="1"/>
</dbReference>
<evidence type="ECO:0000256" key="8">
    <source>
        <dbReference type="ARBA" id="ARBA00022962"/>
    </source>
</evidence>
<proteinExistence type="predicted"/>
<dbReference type="InterPro" id="IPR006426">
    <property type="entry name" value="Asn_synth_AEB"/>
</dbReference>
<dbReference type="Pfam" id="PF13537">
    <property type="entry name" value="GATase_7"/>
    <property type="match status" value="1"/>
</dbReference>
<evidence type="ECO:0000256" key="1">
    <source>
        <dbReference type="ARBA" id="ARBA00005187"/>
    </source>
</evidence>
<feature type="site" description="Important for beta-aspartyl-AMP intermediate formation" evidence="13">
    <location>
        <position position="347"/>
    </location>
</feature>
<dbReference type="EMBL" id="KY684085">
    <property type="protein sequence ID" value="ARF09428.1"/>
    <property type="molecule type" value="Genomic_DNA"/>
</dbReference>
<dbReference type="GO" id="GO:0005524">
    <property type="term" value="F:ATP binding"/>
    <property type="evidence" value="ECO:0007669"/>
    <property type="project" value="UniProtKB-KW"/>
</dbReference>
<sequence>MCGIWALLSKSEIKSQKYGQLFSSFMKIKNRGPDYSSFDLVTPELLIGFHRLAIMDLSADGNQPFHYVRKDGSCVYCICNGEIYDHEKIKRDYDIKTKSQSDCEIIIPLYEKLGVDNMIRLLGSEFAFIILDISKDGQVKLIAGRDPIGVRPLFYGIDDDSICLSSEVKGLHDIYDQIYVFNPGSYMVYENGNFNITKYYTYKYKQLEYVPPIEDIYSEIRRRFLNCVQKRLMTERPFGALLSGGLDSSLVCGAIKYLQPNLKFPVFTIAFKSGSTDLPYAKQVAEFLGLEHHTIEVDEDTALSAIDETIMTIESYDITSIRASTMQLLVARYIKSNSLVRVLFCGENSDELYAGYKYSHYAPNFDSLREDNIRLVREVHRYDGLRTDRTMSDHGLEVRLPFADPEMIDYVFSLPSELTAPKDGLEKALLRNAFKNYNILPTNILFRIKEALSDGCSGIKRSWYQIIQEHIETLVTDEEYNENKNKFTHNTPFTKESYYYRKKFTEYFGDSDEKAKLIPHFWMPKWTEATDPSARTL</sequence>
<dbReference type="InterPro" id="IPR017932">
    <property type="entry name" value="GATase_2_dom"/>
</dbReference>
<gene>
    <name evidence="15" type="ORF">Indivirus_1_51</name>
</gene>
<dbReference type="InterPro" id="IPR001962">
    <property type="entry name" value="Asn_synthase"/>
</dbReference>
<dbReference type="PANTHER" id="PTHR11772:SF23">
    <property type="entry name" value="ASPARAGINE SYNTHETASE [GLUTAMINE-HYDROLYZING]"/>
    <property type="match status" value="1"/>
</dbReference>
<dbReference type="Gene3D" id="3.40.50.620">
    <property type="entry name" value="HUPs"/>
    <property type="match status" value="1"/>
</dbReference>
<dbReference type="PANTHER" id="PTHR11772">
    <property type="entry name" value="ASPARAGINE SYNTHETASE"/>
    <property type="match status" value="1"/>
</dbReference>
<dbReference type="InterPro" id="IPR050795">
    <property type="entry name" value="Asn_Synthetase"/>
</dbReference>
<evidence type="ECO:0000256" key="5">
    <source>
        <dbReference type="ARBA" id="ARBA00022741"/>
    </source>
</evidence>
<comment type="pathway">
    <text evidence="1">Amino-acid biosynthesis; L-asparagine biosynthesis; L-asparagine from L-aspartate (L-Gln route): step 1/1.</text>
</comment>
<dbReference type="Pfam" id="PF00733">
    <property type="entry name" value="Asn_synthase"/>
    <property type="match status" value="1"/>
</dbReference>
<dbReference type="CDD" id="cd00712">
    <property type="entry name" value="AsnB"/>
    <property type="match status" value="1"/>
</dbReference>
<keyword evidence="7 11" id="KW-0061">Asparagine biosynthesis</keyword>
<keyword evidence="3" id="KW-0436">Ligase</keyword>
<dbReference type="CDD" id="cd01991">
    <property type="entry name" value="Asn_synthase_B_C"/>
    <property type="match status" value="1"/>
</dbReference>
<dbReference type="EC" id="6.3.5.4" evidence="2"/>
<evidence type="ECO:0000256" key="12">
    <source>
        <dbReference type="PIRSR" id="PIRSR001589-2"/>
    </source>
</evidence>
<evidence type="ECO:0000256" key="10">
    <source>
        <dbReference type="ARBA" id="ARBA00048741"/>
    </source>
</evidence>
<dbReference type="InterPro" id="IPR033738">
    <property type="entry name" value="AsnB_N"/>
</dbReference>